<evidence type="ECO:0000313" key="3">
    <source>
        <dbReference type="Proteomes" id="UP000218606"/>
    </source>
</evidence>
<name>A0AAN1GUZ4_9RHOB</name>
<dbReference type="Proteomes" id="UP000218606">
    <property type="component" value="Plasmid pP13_a"/>
</dbReference>
<dbReference type="EMBL" id="CP010768">
    <property type="protein sequence ID" value="ATG45475.1"/>
    <property type="molecule type" value="Genomic_DNA"/>
</dbReference>
<reference evidence="2 3" key="1">
    <citation type="journal article" date="2017" name="Front. Microbiol.">
        <title>Phaeobacter piscinae sp. nov., a species of the Roseobacter group and potential aquaculture probiont.</title>
        <authorList>
            <person name="Sonnenschein E.C."/>
            <person name="Phippen C.B.W."/>
            <person name="Nielsen K.F."/>
            <person name="Mateiu R.V."/>
            <person name="Melchiorsen J."/>
            <person name="Gram L."/>
            <person name="Overmann J."/>
            <person name="Freese H.M."/>
        </authorList>
    </citation>
    <scope>NUCLEOTIDE SEQUENCE [LARGE SCALE GENOMIC DNA]</scope>
    <source>
        <strain evidence="2 3">P13</strain>
    </source>
</reference>
<organism evidence="2 3">
    <name type="scientific">Phaeobacter piscinae</name>
    <dbReference type="NCBI Taxonomy" id="1580596"/>
    <lineage>
        <taxon>Bacteria</taxon>
        <taxon>Pseudomonadati</taxon>
        <taxon>Pseudomonadota</taxon>
        <taxon>Alphaproteobacteria</taxon>
        <taxon>Rhodobacterales</taxon>
        <taxon>Roseobacteraceae</taxon>
        <taxon>Phaeobacter</taxon>
    </lineage>
</organism>
<feature type="region of interest" description="Disordered" evidence="1">
    <location>
        <begin position="229"/>
        <end position="249"/>
    </location>
</feature>
<feature type="region of interest" description="Disordered" evidence="1">
    <location>
        <begin position="1"/>
        <end position="84"/>
    </location>
</feature>
<keyword evidence="2" id="KW-0614">Plasmid</keyword>
<sequence length="249" mass="27542">MRSRSADRARMPTEQQYRTPLAGRVMRSMIPRSASFDREVEPGTGDQSQDGGEVAQTIDYRGPEDRAERPLLNRSQQKRRGVGNRIPAVIEVRHVCHSPASQRLSVGPQPGISAFLTSQLNHVGDQAFLVCTPLKQSLLREPMFAQNAVTATRRSLHLAANVVDAGPAVRGAQKFLFAALNRINLSGVRSETARRRRSFCFCSRFSSLKRFVPIPPYFSSSGNMFALPHPSDGSNQSGHALSRRSFDLP</sequence>
<gene>
    <name evidence="2" type="ORF">PhaeoP13_03593</name>
</gene>
<accession>A0AAN1GUZ4</accession>
<feature type="compositionally biased region" description="Basic and acidic residues" evidence="1">
    <location>
        <begin position="1"/>
        <end position="11"/>
    </location>
</feature>
<dbReference type="AlphaFoldDB" id="A0AAN1GUZ4"/>
<evidence type="ECO:0000313" key="2">
    <source>
        <dbReference type="EMBL" id="ATG45475.1"/>
    </source>
</evidence>
<protein>
    <submittedName>
        <fullName evidence="2">Uncharacterized protein</fullName>
    </submittedName>
</protein>
<feature type="compositionally biased region" description="Basic and acidic residues" evidence="1">
    <location>
        <begin position="61"/>
        <end position="71"/>
    </location>
</feature>
<geneLocation type="plasmid" evidence="3">
    <name>pp13_a</name>
</geneLocation>
<proteinExistence type="predicted"/>
<evidence type="ECO:0000256" key="1">
    <source>
        <dbReference type="SAM" id="MobiDB-lite"/>
    </source>
</evidence>